<feature type="non-terminal residue" evidence="2">
    <location>
        <position position="1"/>
    </location>
</feature>
<feature type="compositionally biased region" description="Low complexity" evidence="1">
    <location>
        <begin position="133"/>
        <end position="142"/>
    </location>
</feature>
<sequence>DRVHRQQPCECGRRPGPQRAPARRQPPPARAPPVRSRAAARRRRARASAHARGDLPAGRSDGARLLPAGWRVLASAGDGRRGGCRGPDGRERGDAGPPCGVRRRSEPHPRHLPDRRLGAARPHRDPGRGGAARRGAVRSAGALLPGPGDEPRALGGLQPAALRQPALRALGAHHARPCGRRRVPDHAGVPRPDARRHAAHGLGGRAGAPGGGAHPLRAGASHGGRPRGPRGRELRLLRGGSRRLRRAAGRPEPV</sequence>
<gene>
    <name evidence="2" type="ORF">AVDCRST_MAG40-1903</name>
</gene>
<protein>
    <submittedName>
        <fullName evidence="2">Uncharacterized protein</fullName>
    </submittedName>
</protein>
<proteinExistence type="predicted"/>
<evidence type="ECO:0000256" key="1">
    <source>
        <dbReference type="SAM" id="MobiDB-lite"/>
    </source>
</evidence>
<feature type="compositionally biased region" description="Basic residues" evidence="1">
    <location>
        <begin position="171"/>
        <end position="183"/>
    </location>
</feature>
<name>A0A6J4LG11_9BACT</name>
<reference evidence="2" key="1">
    <citation type="submission" date="2020-02" db="EMBL/GenBank/DDBJ databases">
        <authorList>
            <person name="Meier V. D."/>
        </authorList>
    </citation>
    <scope>NUCLEOTIDE SEQUENCE</scope>
    <source>
        <strain evidence="2">AVDCRST_MAG40</strain>
    </source>
</reference>
<evidence type="ECO:0000313" key="2">
    <source>
        <dbReference type="EMBL" id="CAA9331134.1"/>
    </source>
</evidence>
<feature type="region of interest" description="Disordered" evidence="1">
    <location>
        <begin position="1"/>
        <end position="254"/>
    </location>
</feature>
<feature type="compositionally biased region" description="Gly residues" evidence="1">
    <location>
        <begin position="201"/>
        <end position="213"/>
    </location>
</feature>
<feature type="compositionally biased region" description="Basic residues" evidence="1">
    <location>
        <begin position="38"/>
        <end position="49"/>
    </location>
</feature>
<feature type="non-terminal residue" evidence="2">
    <location>
        <position position="254"/>
    </location>
</feature>
<feature type="compositionally biased region" description="Basic and acidic residues" evidence="1">
    <location>
        <begin position="103"/>
        <end position="127"/>
    </location>
</feature>
<feature type="compositionally biased region" description="Low complexity" evidence="1">
    <location>
        <begin position="156"/>
        <end position="170"/>
    </location>
</feature>
<dbReference type="AlphaFoldDB" id="A0A6J4LG11"/>
<organism evidence="2">
    <name type="scientific">uncultured Gemmatimonadaceae bacterium</name>
    <dbReference type="NCBI Taxonomy" id="246130"/>
    <lineage>
        <taxon>Bacteria</taxon>
        <taxon>Pseudomonadati</taxon>
        <taxon>Gemmatimonadota</taxon>
        <taxon>Gemmatimonadia</taxon>
        <taxon>Gemmatimonadales</taxon>
        <taxon>Gemmatimonadaceae</taxon>
        <taxon>environmental samples</taxon>
    </lineage>
</organism>
<dbReference type="EMBL" id="CADCTX010000591">
    <property type="protein sequence ID" value="CAA9331134.1"/>
    <property type="molecule type" value="Genomic_DNA"/>
</dbReference>
<accession>A0A6J4LG11</accession>